<evidence type="ECO:0000256" key="1">
    <source>
        <dbReference type="SAM" id="Phobius"/>
    </source>
</evidence>
<dbReference type="RefSeq" id="WP_114516207.1">
    <property type="nucleotide sequence ID" value="NZ_CP089334.1"/>
</dbReference>
<evidence type="ECO:0000313" key="5">
    <source>
        <dbReference type="Proteomes" id="UP000436429"/>
    </source>
</evidence>
<evidence type="ECO:0000313" key="4">
    <source>
        <dbReference type="Proteomes" id="UP000253752"/>
    </source>
</evidence>
<reference evidence="3 4" key="1">
    <citation type="journal article" date="2018" name="Elife">
        <title>Discovery and characterization of a prevalent human gut bacterial enzyme sufficient for the inactivation of a family of plant toxins.</title>
        <authorList>
            <person name="Koppel N."/>
            <person name="Bisanz J.E."/>
            <person name="Pandelia M.E."/>
            <person name="Turnbaugh P.J."/>
            <person name="Balskus E.P."/>
        </authorList>
    </citation>
    <scope>NUCLEOTIDE SEQUENCE [LARGE SCALE GENOMIC DNA]</scope>
    <source>
        <strain evidence="3 4">MR1 #12</strain>
    </source>
</reference>
<dbReference type="EMBL" id="PPTX01000001">
    <property type="protein sequence ID" value="RDB82047.1"/>
    <property type="molecule type" value="Genomic_DNA"/>
</dbReference>
<keyword evidence="1" id="KW-0812">Transmembrane</keyword>
<accession>A0A369N0K1</accession>
<keyword evidence="1" id="KW-0472">Membrane</keyword>
<reference evidence="2 5" key="2">
    <citation type="submission" date="2019-11" db="EMBL/GenBank/DDBJ databases">
        <title>Whole genome shotgun sequencing (WGS) data from Adlercreutzia equolifaciens ResAG-91, Eggerthella lenta MRI-F36, MRI-F37, MRI-F40, ResAG-49, ResAG-88, ResAG-121, ResAG-145, and Gordonibacter sp. ResAG-5, ResAG-26, ResAG-43, ResAG-50, ResAG-59.</title>
        <authorList>
            <person name="Stoll D.A."/>
            <person name="Danylec N."/>
            <person name="Franz C.M.A.P."/>
            <person name="Huch M."/>
        </authorList>
    </citation>
    <scope>NUCLEOTIDE SEQUENCE [LARGE SCALE GENOMIC DNA]</scope>
    <source>
        <strain evidence="2 5">ResAG-88</strain>
    </source>
</reference>
<dbReference type="Proteomes" id="UP000436429">
    <property type="component" value="Unassembled WGS sequence"/>
</dbReference>
<dbReference type="AlphaFoldDB" id="A0A369N0K1"/>
<gene>
    <name evidence="3" type="ORF">C1872_01175</name>
    <name evidence="2" type="ORF">GO726_00925</name>
</gene>
<comment type="caution">
    <text evidence="3">The sequence shown here is derived from an EMBL/GenBank/DDBJ whole genome shotgun (WGS) entry which is preliminary data.</text>
</comment>
<name>A0A369N0K1_EGGLN</name>
<proteinExistence type="predicted"/>
<sequence>MIDEYKEALDELRFSPEAKRRMVQRIEVAVVVEPLPRPTRRSRALVIAAAAAVLALAVGCTAYLAGAFVSLEDFAEDLFGGAPSQTEVIDKIGRPIGASAVSNGVAITADAVIGDNEHCVAVFSIARTDGMPIEGVDTILDKSFTTVFTGAQLFRVGNTKVGPEYCFYDADPSDNSVQCIVKMTSFIGGDSFIGKIMHVELGDLATGEMTADGKTTLPSLQTVIEGSWDMSFPLNYEDASIELSAGQRTKLDGIDVAIDSVVLSPIAIVVEYTADEPLMTKDEETGKRRGSAGIDVPITVNLRNGSSIDVPSVGAMNDGGATKRRADLMFDKILDLDQVKSVTVGGVEIPMP</sequence>
<feature type="transmembrane region" description="Helical" evidence="1">
    <location>
        <begin position="44"/>
        <end position="65"/>
    </location>
</feature>
<organism evidence="3 4">
    <name type="scientific">Eggerthella lenta</name>
    <name type="common">Eubacterium lentum</name>
    <dbReference type="NCBI Taxonomy" id="84112"/>
    <lineage>
        <taxon>Bacteria</taxon>
        <taxon>Bacillati</taxon>
        <taxon>Actinomycetota</taxon>
        <taxon>Coriobacteriia</taxon>
        <taxon>Eggerthellales</taxon>
        <taxon>Eggerthellaceae</taxon>
        <taxon>Eggerthella</taxon>
    </lineage>
</organism>
<protein>
    <submittedName>
        <fullName evidence="3">DUF4179 domain-containing protein</fullName>
    </submittedName>
</protein>
<evidence type="ECO:0000313" key="3">
    <source>
        <dbReference type="EMBL" id="RDB82047.1"/>
    </source>
</evidence>
<evidence type="ECO:0000313" key="2">
    <source>
        <dbReference type="EMBL" id="MVN31744.1"/>
    </source>
</evidence>
<keyword evidence="1" id="KW-1133">Transmembrane helix</keyword>
<dbReference type="EMBL" id="WPOM01000001">
    <property type="protein sequence ID" value="MVN31744.1"/>
    <property type="molecule type" value="Genomic_DNA"/>
</dbReference>
<dbReference type="Proteomes" id="UP000253752">
    <property type="component" value="Unassembled WGS sequence"/>
</dbReference>